<evidence type="ECO:0000256" key="2">
    <source>
        <dbReference type="SAM" id="SignalP"/>
    </source>
</evidence>
<dbReference type="Pfam" id="PF26335">
    <property type="entry name" value="ARB_00930_C"/>
    <property type="match status" value="1"/>
</dbReference>
<reference evidence="5 6" key="1">
    <citation type="journal article" date="2016" name="Genome Announc.">
        <title>Draft Whole-Genome Sequence of Trichoderma gamsii T6085, a Promising Biocontrol Agent of Fusarium Head Blight on Wheat.</title>
        <authorList>
            <person name="Baroncelli R."/>
            <person name="Zapparata A."/>
            <person name="Piaggeschi G."/>
            <person name="Sarrocco S."/>
            <person name="Vannacci G."/>
        </authorList>
    </citation>
    <scope>NUCLEOTIDE SEQUENCE [LARGE SCALE GENOMIC DNA]</scope>
    <source>
        <strain evidence="5 6">T6085</strain>
    </source>
</reference>
<dbReference type="STRING" id="398673.A0A2P4ZJF1"/>
<dbReference type="InterPro" id="IPR012338">
    <property type="entry name" value="Beta-lactam/transpept-like"/>
</dbReference>
<sequence length="588" mass="63231">MKCGVVSATAVVVFPLLSSVIASSCPPLGAVLPPPQAPSQNEAVKLANQKLKSIIDSNFSSKLNSSGISIMVKSIHEDGPLFSYHYTPPVLSDIGTASINDDTIFRVGSLSKIFPALAALQSKSIHLDDSVLEYIPQLKEAAASTSAETISWEDITVDSLMTHLSGLATDTAFDLGIFPTPLWQTIGLPAIPQGTGPNCSGLPGTPPCTQDDLVKDLQKREPIYLPYTSPSYSNVGFALLGMIIDAATNKSYIDNIQDNVFDIVNMNSSSFNGFVESFSENGFVPVGETTWNVTLGVLKGTAGGMFSSTSDLIAFAEGILNNRFLSPRRTREWMKPRSHTSSWGYSVGAPWEILRSDHFTADGRIVDLYTKSGDLGLYHGVFGLVPDFDVSVVLLVAGAEVNENMPSEIFSAIVEELIPAVDKAGRAEAASLEVLNGTYTDHSTNSTMVLTIDADNNLAMEKFIVQGFDVLHHPDLYSLDGLSANPESLTKASYVNARLYPTNLVAQSPNGNTQRSWRAIYDTATAAENLAEDAKLVWKNGSCQSWLELDRAAYDFKSTGDFIFSYGKGGKLTEISAAAFNVTLTRAA</sequence>
<dbReference type="PROSITE" id="PS51257">
    <property type="entry name" value="PROKAR_LIPOPROTEIN"/>
    <property type="match status" value="1"/>
</dbReference>
<proteinExistence type="inferred from homology"/>
<organism evidence="5 6">
    <name type="scientific">Trichoderma gamsii</name>
    <dbReference type="NCBI Taxonomy" id="398673"/>
    <lineage>
        <taxon>Eukaryota</taxon>
        <taxon>Fungi</taxon>
        <taxon>Dikarya</taxon>
        <taxon>Ascomycota</taxon>
        <taxon>Pezizomycotina</taxon>
        <taxon>Sordariomycetes</taxon>
        <taxon>Hypocreomycetidae</taxon>
        <taxon>Hypocreales</taxon>
        <taxon>Hypocreaceae</taxon>
        <taxon>Trichoderma</taxon>
    </lineage>
</organism>
<feature type="domain" description="Beta-lactamase-like ARB-00930-like C-terminal" evidence="4">
    <location>
        <begin position="433"/>
        <end position="587"/>
    </location>
</feature>
<gene>
    <name evidence="5" type="ORF">TGAM01_v206761</name>
</gene>
<dbReference type="GeneID" id="29986944"/>
<accession>A0A2P4ZJF1</accession>
<dbReference type="InterPro" id="IPR001466">
    <property type="entry name" value="Beta-lactam-related"/>
</dbReference>
<keyword evidence="2" id="KW-0732">Signal</keyword>
<comment type="caution">
    <text evidence="5">The sequence shown here is derived from an EMBL/GenBank/DDBJ whole genome shotgun (WGS) entry which is preliminary data.</text>
</comment>
<evidence type="ECO:0000313" key="6">
    <source>
        <dbReference type="Proteomes" id="UP000054821"/>
    </source>
</evidence>
<protein>
    <submittedName>
        <fullName evidence="5">Uncharacterized protein</fullName>
    </submittedName>
</protein>
<evidence type="ECO:0000259" key="3">
    <source>
        <dbReference type="Pfam" id="PF00144"/>
    </source>
</evidence>
<evidence type="ECO:0000256" key="1">
    <source>
        <dbReference type="ARBA" id="ARBA00038473"/>
    </source>
</evidence>
<feature type="signal peptide" evidence="2">
    <location>
        <begin position="1"/>
        <end position="22"/>
    </location>
</feature>
<keyword evidence="6" id="KW-1185">Reference proteome</keyword>
<dbReference type="Gene3D" id="3.40.710.10">
    <property type="entry name" value="DD-peptidase/beta-lactamase superfamily"/>
    <property type="match status" value="1"/>
</dbReference>
<evidence type="ECO:0000259" key="4">
    <source>
        <dbReference type="Pfam" id="PF26335"/>
    </source>
</evidence>
<dbReference type="InterPro" id="IPR051478">
    <property type="entry name" value="Beta-lactamase-like_AB/R"/>
</dbReference>
<dbReference type="InterPro" id="IPR058664">
    <property type="entry name" value="ARB_00930-like_C"/>
</dbReference>
<dbReference type="PANTHER" id="PTHR22935">
    <property type="entry name" value="PENICILLIN-BINDING PROTEIN"/>
    <property type="match status" value="1"/>
</dbReference>
<dbReference type="SUPFAM" id="SSF56601">
    <property type="entry name" value="beta-lactamase/transpeptidase-like"/>
    <property type="match status" value="1"/>
</dbReference>
<dbReference type="PANTHER" id="PTHR22935:SF95">
    <property type="entry name" value="BETA-LACTAMASE-LIKE 1-RELATED"/>
    <property type="match status" value="1"/>
</dbReference>
<feature type="domain" description="Beta-lactamase-related" evidence="3">
    <location>
        <begin position="96"/>
        <end position="404"/>
    </location>
</feature>
<dbReference type="Proteomes" id="UP000054821">
    <property type="component" value="Unassembled WGS sequence"/>
</dbReference>
<dbReference type="RefSeq" id="XP_018659951.1">
    <property type="nucleotide sequence ID" value="XM_018806861.1"/>
</dbReference>
<feature type="chain" id="PRO_5015169986" evidence="2">
    <location>
        <begin position="23"/>
        <end position="588"/>
    </location>
</feature>
<dbReference type="Pfam" id="PF00144">
    <property type="entry name" value="Beta-lactamase"/>
    <property type="match status" value="1"/>
</dbReference>
<comment type="similarity">
    <text evidence="1">Belongs to the beta-lactamase family.</text>
</comment>
<dbReference type="AlphaFoldDB" id="A0A2P4ZJF1"/>
<dbReference type="EMBL" id="JPDN02000023">
    <property type="protein sequence ID" value="PON24429.1"/>
    <property type="molecule type" value="Genomic_DNA"/>
</dbReference>
<name>A0A2P4ZJF1_9HYPO</name>
<evidence type="ECO:0000313" key="5">
    <source>
        <dbReference type="EMBL" id="PON24429.1"/>
    </source>
</evidence>